<protein>
    <submittedName>
        <fullName evidence="1">Uncharacterized protein</fullName>
    </submittedName>
</protein>
<reference evidence="1" key="1">
    <citation type="submission" date="2021-02" db="EMBL/GenBank/DDBJ databases">
        <authorList>
            <person name="Nowell W R."/>
        </authorList>
    </citation>
    <scope>NUCLEOTIDE SEQUENCE</scope>
</reference>
<dbReference type="EMBL" id="CAJOAY010013888">
    <property type="protein sequence ID" value="CAF4271439.1"/>
    <property type="molecule type" value="Genomic_DNA"/>
</dbReference>
<evidence type="ECO:0000313" key="2">
    <source>
        <dbReference type="Proteomes" id="UP000663881"/>
    </source>
</evidence>
<feature type="non-terminal residue" evidence="1">
    <location>
        <position position="1"/>
    </location>
</feature>
<comment type="caution">
    <text evidence="1">The sequence shown here is derived from an EMBL/GenBank/DDBJ whole genome shotgun (WGS) entry which is preliminary data.</text>
</comment>
<dbReference type="AlphaFoldDB" id="A0A820FX76"/>
<accession>A0A820FX76</accession>
<organism evidence="1 2">
    <name type="scientific">Adineta steineri</name>
    <dbReference type="NCBI Taxonomy" id="433720"/>
    <lineage>
        <taxon>Eukaryota</taxon>
        <taxon>Metazoa</taxon>
        <taxon>Spiralia</taxon>
        <taxon>Gnathifera</taxon>
        <taxon>Rotifera</taxon>
        <taxon>Eurotatoria</taxon>
        <taxon>Bdelloidea</taxon>
        <taxon>Adinetida</taxon>
        <taxon>Adinetidae</taxon>
        <taxon>Adineta</taxon>
    </lineage>
</organism>
<name>A0A820FX76_9BILA</name>
<proteinExistence type="predicted"/>
<gene>
    <name evidence="1" type="ORF">OKA104_LOCUS44688</name>
</gene>
<dbReference type="Proteomes" id="UP000663881">
    <property type="component" value="Unassembled WGS sequence"/>
</dbReference>
<evidence type="ECO:0000313" key="1">
    <source>
        <dbReference type="EMBL" id="CAF4271439.1"/>
    </source>
</evidence>
<sequence length="42" mass="4671">MNYLTRKLEEKIGLDLNGDGRIGGPGITAKLEKATHIDFNRD</sequence>